<evidence type="ECO:0000313" key="2">
    <source>
        <dbReference type="Proteomes" id="UP000178085"/>
    </source>
</evidence>
<name>A0A1F4NRI5_UNCK3</name>
<dbReference type="AlphaFoldDB" id="A0A1F4NRI5"/>
<dbReference type="Proteomes" id="UP000178085">
    <property type="component" value="Unassembled WGS sequence"/>
</dbReference>
<proteinExistence type="predicted"/>
<evidence type="ECO:0000313" key="1">
    <source>
        <dbReference type="EMBL" id="OGB73857.1"/>
    </source>
</evidence>
<dbReference type="EMBL" id="METD01000001">
    <property type="protein sequence ID" value="OGB73857.1"/>
    <property type="molecule type" value="Genomic_DNA"/>
</dbReference>
<comment type="caution">
    <text evidence="1">The sequence shown here is derived from an EMBL/GenBank/DDBJ whole genome shotgun (WGS) entry which is preliminary data.</text>
</comment>
<sequence>MEKKSIRVYLEPRVVKRGKVRSHPLGTDVFVDFDETDPSVAGTWRIDMIGRPYRDILGTEAVPVILLLEEKGLLESVSEKVMFEIGLSKVQADFRSPHGVILTDLGEVAIDGRVAGETTIRAIISASSIKRFRILVDKLGVTDSVLHEWVVVGDKELVRSTTHPVSHLGRRIVRFIGWLMRRSRLNLGHLYTEVPLPPSVE</sequence>
<gene>
    <name evidence="1" type="ORF">A3K51_03500</name>
</gene>
<reference evidence="1 2" key="1">
    <citation type="journal article" date="2016" name="Nat. Commun.">
        <title>Thousands of microbial genomes shed light on interconnected biogeochemical processes in an aquifer system.</title>
        <authorList>
            <person name="Anantharaman K."/>
            <person name="Brown C.T."/>
            <person name="Hug L.A."/>
            <person name="Sharon I."/>
            <person name="Castelle C.J."/>
            <person name="Probst A.J."/>
            <person name="Thomas B.C."/>
            <person name="Singh A."/>
            <person name="Wilkins M.J."/>
            <person name="Karaoz U."/>
            <person name="Brodie E.L."/>
            <person name="Williams K.H."/>
            <person name="Hubbard S.S."/>
            <person name="Banfield J.F."/>
        </authorList>
    </citation>
    <scope>NUCLEOTIDE SEQUENCE [LARGE SCALE GENOMIC DNA]</scope>
</reference>
<accession>A0A1F4NRI5</accession>
<organism evidence="1 2">
    <name type="scientific">candidate division Kazan bacterium RIFCSPLOWO2_01_FULL_45_19</name>
    <dbReference type="NCBI Taxonomy" id="1798538"/>
    <lineage>
        <taxon>Bacteria</taxon>
        <taxon>Bacteria division Kazan-3B-28</taxon>
    </lineage>
</organism>
<protein>
    <submittedName>
        <fullName evidence="1">Uncharacterized protein</fullName>
    </submittedName>
</protein>